<name>A0ABV9SAT7_9PSEU</name>
<dbReference type="InterPro" id="IPR024520">
    <property type="entry name" value="DUF3558"/>
</dbReference>
<evidence type="ECO:0000256" key="1">
    <source>
        <dbReference type="SAM" id="MobiDB-lite"/>
    </source>
</evidence>
<dbReference type="Proteomes" id="UP001595859">
    <property type="component" value="Unassembled WGS sequence"/>
</dbReference>
<comment type="caution">
    <text evidence="2">The sequence shown here is derived from an EMBL/GenBank/DDBJ whole genome shotgun (WGS) entry which is preliminary data.</text>
</comment>
<keyword evidence="3" id="KW-1185">Reference proteome</keyword>
<feature type="region of interest" description="Disordered" evidence="1">
    <location>
        <begin position="22"/>
        <end position="45"/>
    </location>
</feature>
<reference evidence="3" key="1">
    <citation type="journal article" date="2019" name="Int. J. Syst. Evol. Microbiol.">
        <title>The Global Catalogue of Microorganisms (GCM) 10K type strain sequencing project: providing services to taxonomists for standard genome sequencing and annotation.</title>
        <authorList>
            <consortium name="The Broad Institute Genomics Platform"/>
            <consortium name="The Broad Institute Genome Sequencing Center for Infectious Disease"/>
            <person name="Wu L."/>
            <person name="Ma J."/>
        </authorList>
    </citation>
    <scope>NUCLEOTIDE SEQUENCE [LARGE SCALE GENOMIC DNA]</scope>
    <source>
        <strain evidence="3">ZS-22-S1</strain>
    </source>
</reference>
<protein>
    <submittedName>
        <fullName evidence="2">DUF3558 domain-containing protein</fullName>
    </submittedName>
</protein>
<gene>
    <name evidence="2" type="ORF">ACFPCV_31085</name>
</gene>
<dbReference type="PROSITE" id="PS51257">
    <property type="entry name" value="PROKAR_LIPOPROTEIN"/>
    <property type="match status" value="1"/>
</dbReference>
<dbReference type="RefSeq" id="WP_378060092.1">
    <property type="nucleotide sequence ID" value="NZ_JBHSIS010000022.1"/>
</dbReference>
<evidence type="ECO:0000313" key="2">
    <source>
        <dbReference type="EMBL" id="MFC4857968.1"/>
    </source>
</evidence>
<evidence type="ECO:0000313" key="3">
    <source>
        <dbReference type="Proteomes" id="UP001595859"/>
    </source>
</evidence>
<accession>A0ABV9SAT7</accession>
<sequence>MNIRIIVIAVAISGTLAGCAVRSSGDPRPTHTSTTESRFADLLPPRPGELDLADVDPCSELLTERQLRELRYDLGYARPPLADHSDIHGGADCTFSSTGGAGGVDRNIRTLVGISTTEGALTWVTDPNRAPETRPEVVTVDRYSALVLPHPLLPDNCLVVVDTAEGQYLEVWVSPAVGDGVGPGPYCSEAERVAGMAIQTVSASR</sequence>
<organism evidence="2 3">
    <name type="scientific">Actinophytocola glycyrrhizae</name>
    <dbReference type="NCBI Taxonomy" id="2044873"/>
    <lineage>
        <taxon>Bacteria</taxon>
        <taxon>Bacillati</taxon>
        <taxon>Actinomycetota</taxon>
        <taxon>Actinomycetes</taxon>
        <taxon>Pseudonocardiales</taxon>
        <taxon>Pseudonocardiaceae</taxon>
    </lineage>
</organism>
<dbReference type="EMBL" id="JBHSIS010000022">
    <property type="protein sequence ID" value="MFC4857968.1"/>
    <property type="molecule type" value="Genomic_DNA"/>
</dbReference>
<proteinExistence type="predicted"/>
<dbReference type="Pfam" id="PF12079">
    <property type="entry name" value="DUF3558"/>
    <property type="match status" value="1"/>
</dbReference>